<dbReference type="SFLD" id="SFLDS00003">
    <property type="entry name" value="Haloacid_Dehalogenase"/>
    <property type="match status" value="1"/>
</dbReference>
<evidence type="ECO:0000313" key="1">
    <source>
        <dbReference type="EMBL" id="MBS4213584.1"/>
    </source>
</evidence>
<comment type="caution">
    <text evidence="1">The sequence shown here is derived from an EMBL/GenBank/DDBJ whole genome shotgun (WGS) entry which is preliminary data.</text>
</comment>
<dbReference type="Proteomes" id="UP000679749">
    <property type="component" value="Unassembled WGS sequence"/>
</dbReference>
<dbReference type="InterPro" id="IPR006379">
    <property type="entry name" value="HAD-SF_hydro_IIB"/>
</dbReference>
<dbReference type="InterPro" id="IPR023214">
    <property type="entry name" value="HAD_sf"/>
</dbReference>
<dbReference type="EMBL" id="JAGYPF010000003">
    <property type="protein sequence ID" value="MBS4213584.1"/>
    <property type="molecule type" value="Genomic_DNA"/>
</dbReference>
<name>A0A942YUY0_9BACI</name>
<dbReference type="PANTHER" id="PTHR10000:SF25">
    <property type="entry name" value="PHOSPHATASE YKRA-RELATED"/>
    <property type="match status" value="1"/>
</dbReference>
<accession>A0A942YUY0</accession>
<dbReference type="SUPFAM" id="SSF56784">
    <property type="entry name" value="HAD-like"/>
    <property type="match status" value="1"/>
</dbReference>
<gene>
    <name evidence="1" type="ORF">KHA99_14105</name>
</gene>
<dbReference type="GO" id="GO:0000287">
    <property type="term" value="F:magnesium ion binding"/>
    <property type="evidence" value="ECO:0007669"/>
    <property type="project" value="TreeGrafter"/>
</dbReference>
<dbReference type="GO" id="GO:0005829">
    <property type="term" value="C:cytosol"/>
    <property type="evidence" value="ECO:0007669"/>
    <property type="project" value="TreeGrafter"/>
</dbReference>
<dbReference type="PROSITE" id="PS01229">
    <property type="entry name" value="COF_2"/>
    <property type="match status" value="1"/>
</dbReference>
<keyword evidence="1" id="KW-0378">Hydrolase</keyword>
<proteinExistence type="predicted"/>
<dbReference type="SFLD" id="SFLDG01144">
    <property type="entry name" value="C2.B.4:_PGP_Like"/>
    <property type="match status" value="1"/>
</dbReference>
<protein>
    <submittedName>
        <fullName evidence="1">Cof-type HAD-IIB family hydrolase</fullName>
    </submittedName>
</protein>
<organism evidence="1 2">
    <name type="scientific">Neobacillus rhizophilus</name>
    <dbReference type="NCBI Taxonomy" id="2833579"/>
    <lineage>
        <taxon>Bacteria</taxon>
        <taxon>Bacillati</taxon>
        <taxon>Bacillota</taxon>
        <taxon>Bacilli</taxon>
        <taxon>Bacillales</taxon>
        <taxon>Bacillaceae</taxon>
        <taxon>Neobacillus</taxon>
    </lineage>
</organism>
<reference evidence="1" key="1">
    <citation type="submission" date="2021-05" db="EMBL/GenBank/DDBJ databases">
        <title>Novel Bacillus species.</title>
        <authorList>
            <person name="Liu G."/>
        </authorList>
    </citation>
    <scope>NUCLEOTIDE SEQUENCE</scope>
    <source>
        <strain evidence="1">FJAT-49825</strain>
    </source>
</reference>
<keyword evidence="2" id="KW-1185">Reference proteome</keyword>
<dbReference type="NCBIfam" id="TIGR01484">
    <property type="entry name" value="HAD-SF-IIB"/>
    <property type="match status" value="1"/>
</dbReference>
<dbReference type="SFLD" id="SFLDG01140">
    <property type="entry name" value="C2.B:_Phosphomannomutase_and_P"/>
    <property type="match status" value="1"/>
</dbReference>
<dbReference type="InterPro" id="IPR036412">
    <property type="entry name" value="HAD-like_sf"/>
</dbReference>
<sequence>MLQRNELFKYYTLKVGQNVKQSVIFFDIDGTLLDSKKELPAATKEAVFKLKELGHVVAIATGRAPFMFEDLREELDINTYVSYNGQYVVLNGEVLYTNPLNTISLEKLTETALLNNHPVVFMDHEDMKANVPDHAYINESIGTLKIDRTPTHDPHYYKGRDLFQTLLFCTEGEEKQYERDFHDFDYIRWHPLAVDVLPKGGSKAKGIERIAEKLGIPPERQYAFGDALNDMEMLTTVENSVAMGNAEEKVKKAAKYVTKSVDDNGIFHGLKMVGLL</sequence>
<dbReference type="NCBIfam" id="TIGR00099">
    <property type="entry name" value="Cof-subfamily"/>
    <property type="match status" value="1"/>
</dbReference>
<dbReference type="AlphaFoldDB" id="A0A942YUY0"/>
<dbReference type="CDD" id="cd07517">
    <property type="entry name" value="HAD_HPP"/>
    <property type="match status" value="1"/>
</dbReference>
<dbReference type="Gene3D" id="3.40.50.1000">
    <property type="entry name" value="HAD superfamily/HAD-like"/>
    <property type="match status" value="1"/>
</dbReference>
<dbReference type="Gene3D" id="3.30.1240.10">
    <property type="match status" value="1"/>
</dbReference>
<dbReference type="Pfam" id="PF08282">
    <property type="entry name" value="Hydrolase_3"/>
    <property type="match status" value="1"/>
</dbReference>
<dbReference type="PANTHER" id="PTHR10000">
    <property type="entry name" value="PHOSPHOSERINE PHOSPHATASE"/>
    <property type="match status" value="1"/>
</dbReference>
<evidence type="ECO:0000313" key="2">
    <source>
        <dbReference type="Proteomes" id="UP000679749"/>
    </source>
</evidence>
<dbReference type="GO" id="GO:0016791">
    <property type="term" value="F:phosphatase activity"/>
    <property type="evidence" value="ECO:0007669"/>
    <property type="project" value="TreeGrafter"/>
</dbReference>
<dbReference type="InterPro" id="IPR000150">
    <property type="entry name" value="Cof"/>
</dbReference>